<keyword evidence="3" id="KW-1185">Reference proteome</keyword>
<evidence type="ECO:0000313" key="2">
    <source>
        <dbReference type="EMBL" id="QCO54455.1"/>
    </source>
</evidence>
<gene>
    <name evidence="2" type="ORF">EOK75_00630</name>
</gene>
<dbReference type="PANTHER" id="PTHR42850">
    <property type="entry name" value="METALLOPHOSPHOESTERASE"/>
    <property type="match status" value="1"/>
</dbReference>
<dbReference type="KEGG" id="pseb:EOK75_00630"/>
<dbReference type="OrthoDB" id="9807890at2"/>
<evidence type="ECO:0000259" key="1">
    <source>
        <dbReference type="Pfam" id="PF00149"/>
    </source>
</evidence>
<dbReference type="InterPro" id="IPR050126">
    <property type="entry name" value="Ap4A_hydrolase"/>
</dbReference>
<sequence length="296" mass="32819">MNFSANLSFYNLSWRDLPGALPENEEIFAIGDVHGEAELLNAALSSIASIPRTTSRRHLIFLGDLIDRGRASFAAVKLAMAGNMQALADNLHILPGNHDLMLLDAMKDESCLEHWLTNGGKSVLSELGLSQQVNTWAAITEKIRAALHPGYLEQIAHGPSHLHLGDLLFVHAGIDPHADRATFLAQSRYQIRSDMHWATMRYPFLNWIGGWNGDDQDPERRRQKPTVVVHGHTPSLREQLTEVEKLAICDGIDGYRAVDLDIGAGYRQQLAWAHFITTKGKSQMQIHAVVKLGPSS</sequence>
<protein>
    <submittedName>
        <fullName evidence="2">Serine/threonine protein phosphatase</fullName>
    </submittedName>
</protein>
<dbReference type="InterPro" id="IPR004843">
    <property type="entry name" value="Calcineurin-like_PHP"/>
</dbReference>
<proteinExistence type="predicted"/>
<dbReference type="GO" id="GO:0110154">
    <property type="term" value="P:RNA decapping"/>
    <property type="evidence" value="ECO:0007669"/>
    <property type="project" value="TreeGrafter"/>
</dbReference>
<dbReference type="RefSeq" id="WP_137192139.1">
    <property type="nucleotide sequence ID" value="NZ_CP039964.1"/>
</dbReference>
<organism evidence="2 3">
    <name type="scientific">Pseudorhodobacter turbinis</name>
    <dbReference type="NCBI Taxonomy" id="2500533"/>
    <lineage>
        <taxon>Bacteria</taxon>
        <taxon>Pseudomonadati</taxon>
        <taxon>Pseudomonadota</taxon>
        <taxon>Alphaproteobacteria</taxon>
        <taxon>Rhodobacterales</taxon>
        <taxon>Paracoccaceae</taxon>
        <taxon>Pseudorhodobacter</taxon>
    </lineage>
</organism>
<dbReference type="EMBL" id="CP039964">
    <property type="protein sequence ID" value="QCO54455.1"/>
    <property type="molecule type" value="Genomic_DNA"/>
</dbReference>
<dbReference type="InterPro" id="IPR029052">
    <property type="entry name" value="Metallo-depent_PP-like"/>
</dbReference>
<evidence type="ECO:0000313" key="3">
    <source>
        <dbReference type="Proteomes" id="UP000298631"/>
    </source>
</evidence>
<name>A0A4P8EDL1_9RHOB</name>
<dbReference type="GO" id="GO:0008803">
    <property type="term" value="F:bis(5'-nucleosyl)-tetraphosphatase (symmetrical) activity"/>
    <property type="evidence" value="ECO:0007669"/>
    <property type="project" value="TreeGrafter"/>
</dbReference>
<dbReference type="Proteomes" id="UP000298631">
    <property type="component" value="Chromosome"/>
</dbReference>
<dbReference type="GO" id="GO:0016791">
    <property type="term" value="F:phosphatase activity"/>
    <property type="evidence" value="ECO:0007669"/>
    <property type="project" value="TreeGrafter"/>
</dbReference>
<dbReference type="AlphaFoldDB" id="A0A4P8EDL1"/>
<dbReference type="SUPFAM" id="SSF56300">
    <property type="entry name" value="Metallo-dependent phosphatases"/>
    <property type="match status" value="1"/>
</dbReference>
<feature type="domain" description="Calcineurin-like phosphoesterase" evidence="1">
    <location>
        <begin position="27"/>
        <end position="236"/>
    </location>
</feature>
<dbReference type="Gene3D" id="3.60.21.10">
    <property type="match status" value="1"/>
</dbReference>
<accession>A0A4P8EDL1</accession>
<dbReference type="PANTHER" id="PTHR42850:SF4">
    <property type="entry name" value="ZINC-DEPENDENT ENDOPOLYPHOSPHATASE"/>
    <property type="match status" value="1"/>
</dbReference>
<reference evidence="2 3" key="1">
    <citation type="submission" date="2019-05" db="EMBL/GenBank/DDBJ databases">
        <title>Pseudorhodobacter turbinis sp. nov., isolated from the gut of the Korean turban shell.</title>
        <authorList>
            <person name="Jeong Y.-S."/>
            <person name="Kang W.-R."/>
            <person name="Bae J.-W."/>
        </authorList>
    </citation>
    <scope>NUCLEOTIDE SEQUENCE [LARGE SCALE GENOMIC DNA]</scope>
    <source>
        <strain evidence="2 3">S12M18</strain>
    </source>
</reference>
<dbReference type="GO" id="GO:0005737">
    <property type="term" value="C:cytoplasm"/>
    <property type="evidence" value="ECO:0007669"/>
    <property type="project" value="TreeGrafter"/>
</dbReference>
<dbReference type="Pfam" id="PF00149">
    <property type="entry name" value="Metallophos"/>
    <property type="match status" value="1"/>
</dbReference>